<keyword evidence="1" id="KW-0732">Signal</keyword>
<dbReference type="InterPro" id="IPR027843">
    <property type="entry name" value="DUF4440"/>
</dbReference>
<dbReference type="AlphaFoldDB" id="A0A1I6XJ04"/>
<dbReference type="Proteomes" id="UP000199673">
    <property type="component" value="Unassembled WGS sequence"/>
</dbReference>
<evidence type="ECO:0000256" key="1">
    <source>
        <dbReference type="SAM" id="SignalP"/>
    </source>
</evidence>
<dbReference type="SUPFAM" id="SSF54427">
    <property type="entry name" value="NTF2-like"/>
    <property type="match status" value="1"/>
</dbReference>
<dbReference type="STRING" id="305507.SAMN04489724_0500"/>
<sequence length="149" mass="16621">MKPVILFVLFNILTLLNTFAQQSCMTAASIKALDAQWEANNLNPDPEFFKSTLAENFIWVHNHASMIDTKEDVIKRTEIQAAKGTTNTRSRTQSEVKVEITGNTAIVTGFTVVDRGPTPTKYHFMRTYVDVDGKCLLTGNHTMAIPEGE</sequence>
<feature type="chain" id="PRO_5011779936" description="DUF4440 domain-containing protein" evidence="1">
    <location>
        <begin position="21"/>
        <end position="149"/>
    </location>
</feature>
<name>A0A1I6XJ04_9BACT</name>
<feature type="signal peptide" evidence="1">
    <location>
        <begin position="1"/>
        <end position="20"/>
    </location>
</feature>
<proteinExistence type="predicted"/>
<keyword evidence="4" id="KW-1185">Reference proteome</keyword>
<evidence type="ECO:0000259" key="2">
    <source>
        <dbReference type="Pfam" id="PF14534"/>
    </source>
</evidence>
<dbReference type="RefSeq" id="WP_091691119.1">
    <property type="nucleotide sequence ID" value="NZ_FPBF01000001.1"/>
</dbReference>
<evidence type="ECO:0000313" key="3">
    <source>
        <dbReference type="EMBL" id="SFT38022.1"/>
    </source>
</evidence>
<accession>A0A1I6XJ04</accession>
<dbReference type="InterPro" id="IPR032710">
    <property type="entry name" value="NTF2-like_dom_sf"/>
</dbReference>
<organism evidence="3 4">
    <name type="scientific">Algoriphagus locisalis</name>
    <dbReference type="NCBI Taxonomy" id="305507"/>
    <lineage>
        <taxon>Bacteria</taxon>
        <taxon>Pseudomonadati</taxon>
        <taxon>Bacteroidota</taxon>
        <taxon>Cytophagia</taxon>
        <taxon>Cytophagales</taxon>
        <taxon>Cyclobacteriaceae</taxon>
        <taxon>Algoriphagus</taxon>
    </lineage>
</organism>
<evidence type="ECO:0000313" key="4">
    <source>
        <dbReference type="Proteomes" id="UP000199673"/>
    </source>
</evidence>
<dbReference type="Pfam" id="PF14534">
    <property type="entry name" value="DUF4440"/>
    <property type="match status" value="1"/>
</dbReference>
<dbReference type="OrthoDB" id="8756677at2"/>
<dbReference type="Gene3D" id="3.10.450.50">
    <property type="match status" value="1"/>
</dbReference>
<dbReference type="EMBL" id="FPBF01000001">
    <property type="protein sequence ID" value="SFT38022.1"/>
    <property type="molecule type" value="Genomic_DNA"/>
</dbReference>
<feature type="domain" description="DUF4440" evidence="2">
    <location>
        <begin position="30"/>
        <end position="136"/>
    </location>
</feature>
<protein>
    <recommendedName>
        <fullName evidence="2">DUF4440 domain-containing protein</fullName>
    </recommendedName>
</protein>
<gene>
    <name evidence="3" type="ORF">SAMN04489724_0500</name>
</gene>
<reference evidence="4" key="1">
    <citation type="submission" date="2016-10" db="EMBL/GenBank/DDBJ databases">
        <authorList>
            <person name="Varghese N."/>
            <person name="Submissions S."/>
        </authorList>
    </citation>
    <scope>NUCLEOTIDE SEQUENCE [LARGE SCALE GENOMIC DNA]</scope>
    <source>
        <strain evidence="4">DSM 23445</strain>
    </source>
</reference>